<dbReference type="AlphaFoldDB" id="A0A9W6VBK1"/>
<evidence type="ECO:0000256" key="1">
    <source>
        <dbReference type="SAM" id="Phobius"/>
    </source>
</evidence>
<name>A0A9W6VBK1_9PSEU</name>
<comment type="caution">
    <text evidence="3">The sequence shown here is derived from an EMBL/GenBank/DDBJ whole genome shotgun (WGS) entry which is preliminary data.</text>
</comment>
<dbReference type="InterPro" id="IPR021994">
    <property type="entry name" value="DUF3592"/>
</dbReference>
<keyword evidence="1" id="KW-0812">Transmembrane</keyword>
<evidence type="ECO:0000313" key="4">
    <source>
        <dbReference type="Proteomes" id="UP001165042"/>
    </source>
</evidence>
<evidence type="ECO:0000259" key="2">
    <source>
        <dbReference type="Pfam" id="PF12158"/>
    </source>
</evidence>
<sequence>MGMRGAGAALVGAVALVAVAMVPGTVLESESDSLTANAVETSAVVFEIREHSRGEDSMRVRYSADGVDHEQSLRLDKPYTIGEQVRVIYDRTDPDRVAVVGVEYESPFTVLMVVLLGGAAALVVVAVVLAINGLRDVFAAGRVNLPGRHRVRKDGDGRHSR</sequence>
<dbReference type="Pfam" id="PF12158">
    <property type="entry name" value="DUF3592"/>
    <property type="match status" value="1"/>
</dbReference>
<feature type="transmembrane region" description="Helical" evidence="1">
    <location>
        <begin position="108"/>
        <end position="132"/>
    </location>
</feature>
<feature type="domain" description="DUF3592" evidence="2">
    <location>
        <begin position="23"/>
        <end position="100"/>
    </location>
</feature>
<keyword evidence="1" id="KW-1133">Transmembrane helix</keyword>
<organism evidence="3 4">
    <name type="scientific">Actinokineospora globicatena</name>
    <dbReference type="NCBI Taxonomy" id="103729"/>
    <lineage>
        <taxon>Bacteria</taxon>
        <taxon>Bacillati</taxon>
        <taxon>Actinomycetota</taxon>
        <taxon>Actinomycetes</taxon>
        <taxon>Pseudonocardiales</taxon>
        <taxon>Pseudonocardiaceae</taxon>
        <taxon>Actinokineospora</taxon>
    </lineage>
</organism>
<evidence type="ECO:0000313" key="3">
    <source>
        <dbReference type="EMBL" id="GLW94069.1"/>
    </source>
</evidence>
<dbReference type="Proteomes" id="UP001165042">
    <property type="component" value="Unassembled WGS sequence"/>
</dbReference>
<dbReference type="EMBL" id="BSSD01000008">
    <property type="protein sequence ID" value="GLW94069.1"/>
    <property type="molecule type" value="Genomic_DNA"/>
</dbReference>
<keyword evidence="4" id="KW-1185">Reference proteome</keyword>
<accession>A0A9W6VBK1</accession>
<proteinExistence type="predicted"/>
<keyword evidence="1" id="KW-0472">Membrane</keyword>
<protein>
    <recommendedName>
        <fullName evidence="2">DUF3592 domain-containing protein</fullName>
    </recommendedName>
</protein>
<gene>
    <name evidence="3" type="ORF">Aglo03_48850</name>
</gene>
<reference evidence="3" key="1">
    <citation type="submission" date="2023-02" db="EMBL/GenBank/DDBJ databases">
        <title>Actinokineospora globicatena NBRC 15670.</title>
        <authorList>
            <person name="Ichikawa N."/>
            <person name="Sato H."/>
            <person name="Tonouchi N."/>
        </authorList>
    </citation>
    <scope>NUCLEOTIDE SEQUENCE</scope>
    <source>
        <strain evidence="3">NBRC 15670</strain>
    </source>
</reference>